<comment type="caution">
    <text evidence="2">The sequence shown here is derived from an EMBL/GenBank/DDBJ whole genome shotgun (WGS) entry which is preliminary data.</text>
</comment>
<organism evidence="2 3">
    <name type="scientific">Mogibacterium timidum ATCC 33093</name>
    <dbReference type="NCBI Taxonomy" id="1401079"/>
    <lineage>
        <taxon>Bacteria</taxon>
        <taxon>Bacillati</taxon>
        <taxon>Bacillota</taxon>
        <taxon>Clostridia</taxon>
        <taxon>Peptostreptococcales</taxon>
        <taxon>Anaerovoracaceae</taxon>
        <taxon>Mogibacterium</taxon>
    </lineage>
</organism>
<dbReference type="EMBL" id="JALU01000020">
    <property type="protein sequence ID" value="EUC52119.1"/>
    <property type="molecule type" value="Genomic_DNA"/>
</dbReference>
<feature type="transmembrane region" description="Helical" evidence="1">
    <location>
        <begin position="316"/>
        <end position="337"/>
    </location>
</feature>
<sequence>MNYMKKKYLIKFILSMIAVSILFMLILNNSSMYKTTVAKVTDVTDRDNNQLLELRIENGHNKGKVIHLKNKYDKSRTYDEKYYRNDYVFLNDDYSGITGVKRDYWVAGVFLLLIAALITIGGRQGVFTSICIIGNIALFGIVIFMNIHGNDILYMTILSVLIFTFFVLLVTDGFNKHMLLSYASTLLTTLLLSLCIMLLIWRSDIDYDFLHFLPEPFTVTDARHFFLAQVIIGCLGAVIDVSVTVTAAATELIERTRNLKFKGLLQSLHEIADDITGTMISVVLLTNIAPTLPIFLISMSNEISFRTVINHDAYFYIARSFSGMLSIVVAILVSIFVTSSVARKELKHD</sequence>
<feature type="transmembrane region" description="Helical" evidence="1">
    <location>
        <begin position="9"/>
        <end position="27"/>
    </location>
</feature>
<gene>
    <name evidence="2" type="ORF">HMPREF0581_0285</name>
</gene>
<protein>
    <submittedName>
        <fullName evidence="2">YibE/F-like protein</fullName>
    </submittedName>
</protein>
<keyword evidence="1" id="KW-1133">Transmembrane helix</keyword>
<dbReference type="Proteomes" id="UP000022645">
    <property type="component" value="Unassembled WGS sequence"/>
</dbReference>
<dbReference type="AlphaFoldDB" id="X8ISF4"/>
<dbReference type="Pfam" id="PF07907">
    <property type="entry name" value="YibE_F"/>
    <property type="match status" value="1"/>
</dbReference>
<dbReference type="PANTHER" id="PTHR41771">
    <property type="entry name" value="MEMBRANE PROTEIN-RELATED"/>
    <property type="match status" value="1"/>
</dbReference>
<dbReference type="PANTHER" id="PTHR41771:SF1">
    <property type="entry name" value="MEMBRANE PROTEIN"/>
    <property type="match status" value="1"/>
</dbReference>
<reference evidence="2 3" key="1">
    <citation type="submission" date="2014-01" db="EMBL/GenBank/DDBJ databases">
        <authorList>
            <person name="Durkin A.S."/>
            <person name="McCorrison J."/>
            <person name="Torralba M."/>
            <person name="Gillis M."/>
            <person name="Haft D.H."/>
            <person name="Methe B."/>
            <person name="Sutton G."/>
            <person name="Nelson K.E."/>
        </authorList>
    </citation>
    <scope>NUCLEOTIDE SEQUENCE [LARGE SCALE GENOMIC DNA]</scope>
    <source>
        <strain evidence="2 3">ATCC 33093</strain>
    </source>
</reference>
<feature type="transmembrane region" description="Helical" evidence="1">
    <location>
        <begin position="182"/>
        <end position="201"/>
    </location>
</feature>
<feature type="transmembrane region" description="Helical" evidence="1">
    <location>
        <begin position="104"/>
        <end position="120"/>
    </location>
</feature>
<evidence type="ECO:0000313" key="3">
    <source>
        <dbReference type="Proteomes" id="UP000022645"/>
    </source>
</evidence>
<feature type="transmembrane region" description="Helical" evidence="1">
    <location>
        <begin position="152"/>
        <end position="170"/>
    </location>
</feature>
<proteinExistence type="predicted"/>
<dbReference type="InterPro" id="IPR012507">
    <property type="entry name" value="YibE_F"/>
</dbReference>
<feature type="transmembrane region" description="Helical" evidence="1">
    <location>
        <begin position="127"/>
        <end position="146"/>
    </location>
</feature>
<evidence type="ECO:0000256" key="1">
    <source>
        <dbReference type="SAM" id="Phobius"/>
    </source>
</evidence>
<accession>X8ISF4</accession>
<name>X8ISF4_9FIRM</name>
<feature type="transmembrane region" description="Helical" evidence="1">
    <location>
        <begin position="274"/>
        <end position="296"/>
    </location>
</feature>
<keyword evidence="1" id="KW-0812">Transmembrane</keyword>
<keyword evidence="1" id="KW-0472">Membrane</keyword>
<feature type="transmembrane region" description="Helical" evidence="1">
    <location>
        <begin position="226"/>
        <end position="253"/>
    </location>
</feature>
<evidence type="ECO:0000313" key="2">
    <source>
        <dbReference type="EMBL" id="EUC52119.1"/>
    </source>
</evidence>